<feature type="active site" description="Proton donor" evidence="2">
    <location>
        <position position="37"/>
    </location>
</feature>
<evidence type="ECO:0000256" key="2">
    <source>
        <dbReference type="HAMAP-Rule" id="MF_01940"/>
    </source>
</evidence>
<dbReference type="HAMAP" id="MF_01940">
    <property type="entry name" value="RNA_CPDase"/>
    <property type="match status" value="1"/>
</dbReference>
<dbReference type="GO" id="GO:0004113">
    <property type="term" value="F:2',3'-cyclic-nucleotide 3'-phosphodiesterase activity"/>
    <property type="evidence" value="ECO:0007669"/>
    <property type="project" value="InterPro"/>
</dbReference>
<dbReference type="Pfam" id="PF02834">
    <property type="entry name" value="LigT_PEase"/>
    <property type="match status" value="2"/>
</dbReference>
<comment type="similarity">
    <text evidence="2">Belongs to the 2H phosphoesterase superfamily. ThpR family.</text>
</comment>
<organism evidence="4 5">
    <name type="scientific">Tsuneonella litorea</name>
    <dbReference type="NCBI Taxonomy" id="2976475"/>
    <lineage>
        <taxon>Bacteria</taxon>
        <taxon>Pseudomonadati</taxon>
        <taxon>Pseudomonadota</taxon>
        <taxon>Alphaproteobacteria</taxon>
        <taxon>Sphingomonadales</taxon>
        <taxon>Erythrobacteraceae</taxon>
        <taxon>Tsuneonella</taxon>
    </lineage>
</organism>
<keyword evidence="1 2" id="KW-0378">Hydrolase</keyword>
<keyword evidence="5" id="KW-1185">Reference proteome</keyword>
<evidence type="ECO:0000256" key="1">
    <source>
        <dbReference type="ARBA" id="ARBA00022801"/>
    </source>
</evidence>
<comment type="catalytic activity">
    <reaction evidence="2">
        <text>a 3'-end 2',3'-cyclophospho-ribonucleotide-RNA + H2O = a 3'-end 2'-phospho-ribonucleotide-RNA + H(+)</text>
        <dbReference type="Rhea" id="RHEA:11828"/>
        <dbReference type="Rhea" id="RHEA-COMP:10464"/>
        <dbReference type="Rhea" id="RHEA-COMP:17353"/>
        <dbReference type="ChEBI" id="CHEBI:15377"/>
        <dbReference type="ChEBI" id="CHEBI:15378"/>
        <dbReference type="ChEBI" id="CHEBI:83064"/>
        <dbReference type="ChEBI" id="CHEBI:173113"/>
        <dbReference type="EC" id="3.1.4.58"/>
    </reaction>
</comment>
<protein>
    <recommendedName>
        <fullName evidence="2">RNA 2',3'-cyclic phosphodiesterase</fullName>
        <shortName evidence="2">RNA 2',3'-CPDase</shortName>
        <ecNumber evidence="2">3.1.4.58</ecNumber>
    </recommendedName>
</protein>
<proteinExistence type="inferred from homology"/>
<evidence type="ECO:0000313" key="5">
    <source>
        <dbReference type="Proteomes" id="UP001142648"/>
    </source>
</evidence>
<feature type="domain" description="Phosphoesterase HXTX" evidence="3">
    <location>
        <begin position="93"/>
        <end position="168"/>
    </location>
</feature>
<evidence type="ECO:0000259" key="3">
    <source>
        <dbReference type="Pfam" id="PF02834"/>
    </source>
</evidence>
<dbReference type="SUPFAM" id="SSF55144">
    <property type="entry name" value="LigT-like"/>
    <property type="match status" value="1"/>
</dbReference>
<dbReference type="Proteomes" id="UP001142648">
    <property type="component" value="Unassembled WGS sequence"/>
</dbReference>
<dbReference type="RefSeq" id="WP_259961968.1">
    <property type="nucleotide sequence ID" value="NZ_JAOAMV010000004.1"/>
</dbReference>
<comment type="function">
    <text evidence="2">Hydrolyzes RNA 2',3'-cyclic phosphodiester to an RNA 2'-phosphomonoester.</text>
</comment>
<name>A0A9X3A856_9SPHN</name>
<dbReference type="EC" id="3.1.4.58" evidence="2"/>
<dbReference type="Gene3D" id="3.90.1140.10">
    <property type="entry name" value="Cyclic phosphodiesterase"/>
    <property type="match status" value="1"/>
</dbReference>
<dbReference type="PANTHER" id="PTHR35561:SF1">
    <property type="entry name" value="RNA 2',3'-CYCLIC PHOSPHODIESTERASE"/>
    <property type="match status" value="1"/>
</dbReference>
<feature type="short sequence motif" description="HXTX 1" evidence="2">
    <location>
        <begin position="37"/>
        <end position="40"/>
    </location>
</feature>
<comment type="caution">
    <text evidence="4">The sequence shown here is derived from an EMBL/GenBank/DDBJ whole genome shotgun (WGS) entry which is preliminary data.</text>
</comment>
<sequence>MTRLFVALRPPPPVRAALLAAQGGVERARWQSDEQLHLTLRFVGEVDRRTAEDLVTALDGVSAPSFTLEVRGVGHFEKKGRASALWAAVAPNPALEVLERRVERACRAAGIAPETRRFIPHVTLARLGGGAVGAGDWLSANGSLVAPAWPVAAFRLYESRMGRGGSAYLPLAEWTLDPANG</sequence>
<gene>
    <name evidence="4" type="primary">thpR</name>
    <name evidence="4" type="ORF">N0B51_08890</name>
</gene>
<dbReference type="PANTHER" id="PTHR35561">
    <property type="entry name" value="RNA 2',3'-CYCLIC PHOSPHODIESTERASE"/>
    <property type="match status" value="1"/>
</dbReference>
<dbReference type="InterPro" id="IPR014051">
    <property type="entry name" value="Phosphoesterase_HXTX"/>
</dbReference>
<reference evidence="4" key="1">
    <citation type="submission" date="2022-09" db="EMBL/GenBank/DDBJ databases">
        <title>The genome sequence of Tsuneonella sp. YG55.</title>
        <authorList>
            <person name="Liu Y."/>
        </authorList>
    </citation>
    <scope>NUCLEOTIDE SEQUENCE</scope>
    <source>
        <strain evidence="4">YG55</strain>
    </source>
</reference>
<accession>A0A9X3A856</accession>
<dbReference type="NCBIfam" id="TIGR02258">
    <property type="entry name" value="2_5_ligase"/>
    <property type="match status" value="1"/>
</dbReference>
<dbReference type="GO" id="GO:0008664">
    <property type="term" value="F:RNA 2',3'-cyclic 3'-phosphodiesterase activity"/>
    <property type="evidence" value="ECO:0007669"/>
    <property type="project" value="UniProtKB-EC"/>
</dbReference>
<dbReference type="AlphaFoldDB" id="A0A9X3A856"/>
<dbReference type="EMBL" id="JAOAMV010000004">
    <property type="protein sequence ID" value="MCT2559096.1"/>
    <property type="molecule type" value="Genomic_DNA"/>
</dbReference>
<feature type="domain" description="Phosphoesterase HXTX" evidence="3">
    <location>
        <begin position="9"/>
        <end position="86"/>
    </location>
</feature>
<dbReference type="InterPro" id="IPR004175">
    <property type="entry name" value="RNA_CPDase"/>
</dbReference>
<evidence type="ECO:0000313" key="4">
    <source>
        <dbReference type="EMBL" id="MCT2559096.1"/>
    </source>
</evidence>
<feature type="short sequence motif" description="HXTX 2" evidence="2">
    <location>
        <begin position="121"/>
        <end position="124"/>
    </location>
</feature>
<feature type="active site" description="Proton acceptor" evidence="2">
    <location>
        <position position="121"/>
    </location>
</feature>
<dbReference type="InterPro" id="IPR009097">
    <property type="entry name" value="Cyclic_Pdiesterase"/>
</dbReference>